<dbReference type="EMBL" id="KD065598">
    <property type="protein sequence ID" value="EMS63689.1"/>
    <property type="molecule type" value="Genomic_DNA"/>
</dbReference>
<dbReference type="Gene3D" id="3.80.10.10">
    <property type="entry name" value="Ribonuclease Inhibitor"/>
    <property type="match status" value="2"/>
</dbReference>
<feature type="domain" description="Disease resistance protein At4g27190-like leucine-rich repeats" evidence="1">
    <location>
        <begin position="829"/>
        <end position="930"/>
    </location>
</feature>
<reference evidence="2" key="1">
    <citation type="journal article" date="2013" name="Nature">
        <title>Draft genome of the wheat A-genome progenitor Triticum urartu.</title>
        <authorList>
            <person name="Ling H.Q."/>
            <person name="Zhao S."/>
            <person name="Liu D."/>
            <person name="Wang J."/>
            <person name="Sun H."/>
            <person name="Zhang C."/>
            <person name="Fan H."/>
            <person name="Li D."/>
            <person name="Dong L."/>
            <person name="Tao Y."/>
            <person name="Gao C."/>
            <person name="Wu H."/>
            <person name="Li Y."/>
            <person name="Cui Y."/>
            <person name="Guo X."/>
            <person name="Zheng S."/>
            <person name="Wang B."/>
            <person name="Yu K."/>
            <person name="Liang Q."/>
            <person name="Yang W."/>
            <person name="Lou X."/>
            <person name="Chen J."/>
            <person name="Feng M."/>
            <person name="Jian J."/>
            <person name="Zhang X."/>
            <person name="Luo G."/>
            <person name="Jiang Y."/>
            <person name="Liu J."/>
            <person name="Wang Z."/>
            <person name="Sha Y."/>
            <person name="Zhang B."/>
            <person name="Wu H."/>
            <person name="Tang D."/>
            <person name="Shen Q."/>
            <person name="Xue P."/>
            <person name="Zou S."/>
            <person name="Wang X."/>
            <person name="Liu X."/>
            <person name="Wang F."/>
            <person name="Yang Y."/>
            <person name="An X."/>
            <person name="Dong Z."/>
            <person name="Zhang K."/>
            <person name="Zhang X."/>
            <person name="Luo M.C."/>
            <person name="Dvorak J."/>
            <person name="Tong Y."/>
            <person name="Wang J."/>
            <person name="Yang H."/>
            <person name="Li Z."/>
            <person name="Wang D."/>
            <person name="Zhang A."/>
            <person name="Wang J."/>
        </authorList>
    </citation>
    <scope>NUCLEOTIDE SEQUENCE</scope>
</reference>
<organism evidence="2">
    <name type="scientific">Triticum urartu</name>
    <name type="common">Red wild einkorn</name>
    <name type="synonym">Crithodium urartu</name>
    <dbReference type="NCBI Taxonomy" id="4572"/>
    <lineage>
        <taxon>Eukaryota</taxon>
        <taxon>Viridiplantae</taxon>
        <taxon>Streptophyta</taxon>
        <taxon>Embryophyta</taxon>
        <taxon>Tracheophyta</taxon>
        <taxon>Spermatophyta</taxon>
        <taxon>Magnoliopsida</taxon>
        <taxon>Liliopsida</taxon>
        <taxon>Poales</taxon>
        <taxon>Poaceae</taxon>
        <taxon>BOP clade</taxon>
        <taxon>Pooideae</taxon>
        <taxon>Triticodae</taxon>
        <taxon>Triticeae</taxon>
        <taxon>Triticinae</taxon>
        <taxon>Triticum</taxon>
    </lineage>
</organism>
<dbReference type="OMA" id="EYLEWCH"/>
<evidence type="ECO:0000259" key="1">
    <source>
        <dbReference type="Pfam" id="PF23247"/>
    </source>
</evidence>
<dbReference type="SUPFAM" id="SSF52047">
    <property type="entry name" value="RNI-like"/>
    <property type="match status" value="1"/>
</dbReference>
<sequence length="1197" mass="137098">MDPTDYLLELESKYRAKSFLFGGWNGRGIGASAVLRAIAELLKSGRSDPDTREHFGRIIHVDCSLWKNRRAMQRAVAEELNLGHLMPVFDKQDEDDDFRGIDTTSRVEIPSIASEIHASLRNERFLMIFHYGGEEDIDLAEFGIPDPDFGPYALGKLLWTSSGRFQLSERKEKLKSSSASFNIIHFLTIEDSKELTHRSLHEEAVEVIGYTGMDDINPAIVLDCFLYSLFLVDQLHGESSNVDYDWDAHACNYWICDGILQGDRASEVGSALHGVIQMEFNGKRERYERWISISSNQLEAQDISTLTSNVSSYFLTFGGDGHLQTPNDMFRLASNLRVLKLCKCSFDFASPPFRFCHNLRFLWLDHCTNTGEEQGAGPCFPNLLVLDIRFTDFVFLAEMVETMKYLKEVNTKGVSWRSLSYAWKKLQDLHKLRVTESLDVITMDTCSFVDMMNLELLDLSGNIHMESLPAMSSAGNLKMLIVDGCSSLEHVALEGAPPLLESFSFDGYGLTEKWIHPIHLPKKEQRPKSRTALVKEARVRRISLKGCARLCNMFLHALPNLEELDLSGTAIKTLDLGAMDVPWLKRLFLLGCEQLRSLLWDGRNPSLKVLHVETRGKTRSMVNCGEKRSYGIEAIMVFTDGRFVWSVIKGLHHASYGSKVHLHISSTAHSQGNITKSIEDIGPSQEGLVLTGPLSYIDIVLNKDIVMCSSLVWDHRQLYPLGVHIEIGEGSHHLESMGENIDFKHFTEFKVKSLHVHDNNSITTIFPGASTFWEYLEWCHVERCSKLHSLFPSWTKHSSFGSIRIFSASDLLMAYCVWARCNGYHRYNFQNLQHIYLHNCPRLVFILPISFTLRDLETIQIAYCRNLQHIFPLNDNNSDAQKIASGVTFEKLKHIKLYHLHKLEQICEVKLTAPMLETISLRDCWALRRLPAVSRQGPKPVVDCEKDWWDRLEWDGPEANHDPSLFETRHSAYYKKTLPRVSVLRLNKGQTDRAAAETKCYQEQLHKDEFGCRCVKIIHTKLVIKFSYFGISNSVLALFSAPTLNETDGQERSDDVEFRFVELDEDRRFSIKLEETFDVGTSVTHFGCQNWEALCKMYGFYEGTIVTMDLDNPDIEQDNMDIWVLVDTLPILPQFDSLFPLTAYFEFSKNVQKMIDKTHYTDGSELTYKEKNHLIAYCTFLENYNTYYDIRASFAYF</sequence>
<dbReference type="PANTHER" id="PTHR33463:SF70">
    <property type="entry name" value="SWIM-TYPE DOMAIN-CONTAINING PROTEIN"/>
    <property type="match status" value="1"/>
</dbReference>
<dbReference type="InterPro" id="IPR050905">
    <property type="entry name" value="Plant_NBS-LRR"/>
</dbReference>
<dbReference type="SUPFAM" id="SSF52058">
    <property type="entry name" value="L domain-like"/>
    <property type="match status" value="1"/>
</dbReference>
<dbReference type="Pfam" id="PF23247">
    <property type="entry name" value="LRR_RPS2"/>
    <property type="match status" value="1"/>
</dbReference>
<protein>
    <recommendedName>
        <fullName evidence="1">Disease resistance protein At4g27190-like leucine-rich repeats domain-containing protein</fullName>
    </recommendedName>
</protein>
<dbReference type="AlphaFoldDB" id="M8ARR2"/>
<dbReference type="InterPro" id="IPR032675">
    <property type="entry name" value="LRR_dom_sf"/>
</dbReference>
<dbReference type="InterPro" id="IPR057135">
    <property type="entry name" value="At4g27190-like_LRR"/>
</dbReference>
<accession>M8ARR2</accession>
<proteinExistence type="predicted"/>
<gene>
    <name evidence="2" type="ORF">TRIUR3_26950</name>
</gene>
<evidence type="ECO:0000313" key="2">
    <source>
        <dbReference type="EMBL" id="EMS63689.1"/>
    </source>
</evidence>
<dbReference type="PANTHER" id="PTHR33463">
    <property type="entry name" value="NB-ARC DOMAIN-CONTAINING PROTEIN-RELATED"/>
    <property type="match status" value="1"/>
</dbReference>
<name>M8ARR2_TRIUA</name>
<dbReference type="eggNOG" id="ENOG502SYYC">
    <property type="taxonomic scope" value="Eukaryota"/>
</dbReference>